<reference evidence="7 8" key="1">
    <citation type="submission" date="2024-02" db="EMBL/GenBank/DDBJ databases">
        <title>Roseibium algae sp. nov., isolated from marine alga (Grateloupia sp.), showing potential in myo-inositol conversion.</title>
        <authorList>
            <person name="Wang Y."/>
        </authorList>
    </citation>
    <scope>NUCLEOTIDE SEQUENCE [LARGE SCALE GENOMIC DNA]</scope>
    <source>
        <strain evidence="7 8">H3510</strain>
    </source>
</reference>
<evidence type="ECO:0000313" key="7">
    <source>
        <dbReference type="EMBL" id="MEJ8475927.1"/>
    </source>
</evidence>
<feature type="transmembrane region" description="Helical" evidence="6">
    <location>
        <begin position="51"/>
        <end position="78"/>
    </location>
</feature>
<dbReference type="Pfam" id="PF03741">
    <property type="entry name" value="TerC"/>
    <property type="match status" value="1"/>
</dbReference>
<feature type="transmembrane region" description="Helical" evidence="6">
    <location>
        <begin position="84"/>
        <end position="104"/>
    </location>
</feature>
<keyword evidence="5 6" id="KW-0472">Membrane</keyword>
<sequence>MFEWLTDPQIWASLVTLTIMEIVLGIDNIVFISVVVARLPAEMAKRARRIGLALALIFRIMLLSVLTWLVGLTAPLFALGDHAFSWRDAILIAGGLFLLVKATHEIHNGIENGEEDHGPSAAGKGFSAVIAQIIVIDMVFSVDSIITAIGMAQHIEVMVAAVVIAMAVMYVASGPVADFIKRHPTTKMLALSFLLLIGVALVADGLGFHIPRGYIYFAMAFSAGVEFVNVLAQRRRAKSKS</sequence>
<comment type="subcellular location">
    <subcellularLocation>
        <location evidence="1">Membrane</location>
        <topology evidence="1">Multi-pass membrane protein</topology>
    </subcellularLocation>
</comment>
<evidence type="ECO:0000256" key="3">
    <source>
        <dbReference type="ARBA" id="ARBA00022692"/>
    </source>
</evidence>
<proteinExistence type="inferred from homology"/>
<dbReference type="InterPro" id="IPR005496">
    <property type="entry name" value="Integral_membrane_TerC"/>
</dbReference>
<evidence type="ECO:0000256" key="4">
    <source>
        <dbReference type="ARBA" id="ARBA00022989"/>
    </source>
</evidence>
<evidence type="ECO:0000256" key="5">
    <source>
        <dbReference type="ARBA" id="ARBA00023136"/>
    </source>
</evidence>
<dbReference type="Proteomes" id="UP001385499">
    <property type="component" value="Unassembled WGS sequence"/>
</dbReference>
<gene>
    <name evidence="7" type="ORF">V6575_17685</name>
</gene>
<feature type="transmembrane region" description="Helical" evidence="6">
    <location>
        <begin position="214"/>
        <end position="232"/>
    </location>
</feature>
<protein>
    <submittedName>
        <fullName evidence="7">TerC family protein</fullName>
    </submittedName>
</protein>
<keyword evidence="8" id="KW-1185">Reference proteome</keyword>
<dbReference type="EMBL" id="JBAKIA010000014">
    <property type="protein sequence ID" value="MEJ8475927.1"/>
    <property type="molecule type" value="Genomic_DNA"/>
</dbReference>
<feature type="transmembrane region" description="Helical" evidence="6">
    <location>
        <begin position="125"/>
        <end position="151"/>
    </location>
</feature>
<accession>A0ABU8TP19</accession>
<keyword evidence="3 6" id="KW-0812">Transmembrane</keyword>
<keyword evidence="4 6" id="KW-1133">Transmembrane helix</keyword>
<comment type="caution">
    <text evidence="7">The sequence shown here is derived from an EMBL/GenBank/DDBJ whole genome shotgun (WGS) entry which is preliminary data.</text>
</comment>
<dbReference type="PANTHER" id="PTHR30238">
    <property type="entry name" value="MEMBRANE BOUND PREDICTED REDOX MODULATOR"/>
    <property type="match status" value="1"/>
</dbReference>
<evidence type="ECO:0000313" key="8">
    <source>
        <dbReference type="Proteomes" id="UP001385499"/>
    </source>
</evidence>
<evidence type="ECO:0000256" key="1">
    <source>
        <dbReference type="ARBA" id="ARBA00004141"/>
    </source>
</evidence>
<evidence type="ECO:0000256" key="2">
    <source>
        <dbReference type="ARBA" id="ARBA00007511"/>
    </source>
</evidence>
<evidence type="ECO:0000256" key="6">
    <source>
        <dbReference type="SAM" id="Phobius"/>
    </source>
</evidence>
<dbReference type="PANTHER" id="PTHR30238:SF4">
    <property type="entry name" value="SLL1022 PROTEIN"/>
    <property type="match status" value="1"/>
</dbReference>
<dbReference type="RefSeq" id="WP_340276216.1">
    <property type="nucleotide sequence ID" value="NZ_JBAKIA010000014.1"/>
</dbReference>
<feature type="transmembrane region" description="Helical" evidence="6">
    <location>
        <begin position="157"/>
        <end position="177"/>
    </location>
</feature>
<organism evidence="7 8">
    <name type="scientific">Roseibium algae</name>
    <dbReference type="NCBI Taxonomy" id="3123038"/>
    <lineage>
        <taxon>Bacteria</taxon>
        <taxon>Pseudomonadati</taxon>
        <taxon>Pseudomonadota</taxon>
        <taxon>Alphaproteobacteria</taxon>
        <taxon>Hyphomicrobiales</taxon>
        <taxon>Stappiaceae</taxon>
        <taxon>Roseibium</taxon>
    </lineage>
</organism>
<feature type="transmembrane region" description="Helical" evidence="6">
    <location>
        <begin position="12"/>
        <end position="39"/>
    </location>
</feature>
<feature type="transmembrane region" description="Helical" evidence="6">
    <location>
        <begin position="189"/>
        <end position="208"/>
    </location>
</feature>
<name>A0ABU8TP19_9HYPH</name>
<comment type="similarity">
    <text evidence="2">Belongs to the TerC family.</text>
</comment>